<protein>
    <submittedName>
        <fullName evidence="1">Uncharacterized protein</fullName>
    </submittedName>
</protein>
<dbReference type="EMBL" id="CAJQZC010000009">
    <property type="protein sequence ID" value="CAG4913899.1"/>
    <property type="molecule type" value="Genomic_DNA"/>
</dbReference>
<dbReference type="AlphaFoldDB" id="A0A9N8X2U9"/>
<gene>
    <name evidence="1" type="ORF">LMG31841_04313</name>
</gene>
<dbReference type="RefSeq" id="WP_228881266.1">
    <property type="nucleotide sequence ID" value="NZ_CAJQYX010000060.1"/>
</dbReference>
<proteinExistence type="predicted"/>
<comment type="caution">
    <text evidence="1">The sequence shown here is derived from an EMBL/GenBank/DDBJ whole genome shotgun (WGS) entry which is preliminary data.</text>
</comment>
<dbReference type="Proteomes" id="UP000789704">
    <property type="component" value="Unassembled WGS sequence"/>
</dbReference>
<accession>A0A9N8X2U9</accession>
<organism evidence="1 2">
    <name type="scientific">Paraburkholderia saeva</name>
    <dbReference type="NCBI Taxonomy" id="2777537"/>
    <lineage>
        <taxon>Bacteria</taxon>
        <taxon>Pseudomonadati</taxon>
        <taxon>Pseudomonadota</taxon>
        <taxon>Betaproteobacteria</taxon>
        <taxon>Burkholderiales</taxon>
        <taxon>Burkholderiaceae</taxon>
        <taxon>Paraburkholderia</taxon>
    </lineage>
</organism>
<evidence type="ECO:0000313" key="2">
    <source>
        <dbReference type="Proteomes" id="UP000789704"/>
    </source>
</evidence>
<reference evidence="1" key="1">
    <citation type="submission" date="2021-04" db="EMBL/GenBank/DDBJ databases">
        <authorList>
            <person name="Vanwijnsberghe S."/>
        </authorList>
    </citation>
    <scope>NUCLEOTIDE SEQUENCE</scope>
    <source>
        <strain evidence="1">LMG 31841</strain>
    </source>
</reference>
<name>A0A9N8X2U9_9BURK</name>
<evidence type="ECO:0000313" key="1">
    <source>
        <dbReference type="EMBL" id="CAG4913899.1"/>
    </source>
</evidence>
<sequence length="61" mass="7394">MAHYDIEVQQSKRISIHVIKFPLNINHMLRMQQYRCWQRILVVHHEALNTILDEGHRTTTE</sequence>
<keyword evidence="2" id="KW-1185">Reference proteome</keyword>